<name>A0A9W6KGR0_9ACTN</name>
<evidence type="ECO:0000259" key="8">
    <source>
        <dbReference type="PROSITE" id="PS50928"/>
    </source>
</evidence>
<evidence type="ECO:0000256" key="4">
    <source>
        <dbReference type="ARBA" id="ARBA00022692"/>
    </source>
</evidence>
<keyword evidence="10" id="KW-1185">Reference proteome</keyword>
<dbReference type="PANTHER" id="PTHR30151">
    <property type="entry name" value="ALKANE SULFONATE ABC TRANSPORTER-RELATED, MEMBRANE SUBUNIT"/>
    <property type="match status" value="1"/>
</dbReference>
<dbReference type="PANTHER" id="PTHR30151:SF20">
    <property type="entry name" value="ABC TRANSPORTER PERMEASE PROTEIN HI_0355-RELATED"/>
    <property type="match status" value="1"/>
</dbReference>
<evidence type="ECO:0000313" key="10">
    <source>
        <dbReference type="Proteomes" id="UP001143480"/>
    </source>
</evidence>
<sequence length="261" mass="26817">MTRRAAGSVLTALLAGGAVLLVWYAFLALFPADSFLSRSPGDVWRYLVTGPDAAVHRGRLAAGIGRTLADAGPGFGVGLGTALAAAVGFELLRPVRQVVLPVAMVLRSVPLVALAPLLTLLFGRGLLATTAITGLVVFFPALVNISHALRSGPRWAVDLCRVYGAGRWRVVRAVLLPGAVPAIIASARIAVPAALVGAMLAEWLATGAGLGYEMLQDASTFDYDHLWAAVTGLTAVSVLLYGCLGLLEVALAGRLGAAAGS</sequence>
<evidence type="ECO:0000313" key="9">
    <source>
        <dbReference type="EMBL" id="GLK99183.1"/>
    </source>
</evidence>
<keyword evidence="6 7" id="KW-0472">Membrane</keyword>
<gene>
    <name evidence="9" type="ORF">GCM10017581_009240</name>
</gene>
<feature type="transmembrane region" description="Helical" evidence="7">
    <location>
        <begin position="225"/>
        <end position="247"/>
    </location>
</feature>
<organism evidence="9 10">
    <name type="scientific">Dactylosporangium matsuzakiense</name>
    <dbReference type="NCBI Taxonomy" id="53360"/>
    <lineage>
        <taxon>Bacteria</taxon>
        <taxon>Bacillati</taxon>
        <taxon>Actinomycetota</taxon>
        <taxon>Actinomycetes</taxon>
        <taxon>Micromonosporales</taxon>
        <taxon>Micromonosporaceae</taxon>
        <taxon>Dactylosporangium</taxon>
    </lineage>
</organism>
<dbReference type="Gene3D" id="1.10.3720.10">
    <property type="entry name" value="MetI-like"/>
    <property type="match status" value="1"/>
</dbReference>
<dbReference type="CDD" id="cd06261">
    <property type="entry name" value="TM_PBP2"/>
    <property type="match status" value="1"/>
</dbReference>
<evidence type="ECO:0000256" key="2">
    <source>
        <dbReference type="ARBA" id="ARBA00022448"/>
    </source>
</evidence>
<evidence type="ECO:0000256" key="6">
    <source>
        <dbReference type="ARBA" id="ARBA00023136"/>
    </source>
</evidence>
<feature type="transmembrane region" description="Helical" evidence="7">
    <location>
        <begin position="174"/>
        <end position="205"/>
    </location>
</feature>
<dbReference type="Pfam" id="PF00528">
    <property type="entry name" value="BPD_transp_1"/>
    <property type="match status" value="1"/>
</dbReference>
<reference evidence="9" key="1">
    <citation type="journal article" date="2014" name="Int. J. Syst. Evol. Microbiol.">
        <title>Complete genome sequence of Corynebacterium casei LMG S-19264T (=DSM 44701T), isolated from a smear-ripened cheese.</title>
        <authorList>
            <consortium name="US DOE Joint Genome Institute (JGI-PGF)"/>
            <person name="Walter F."/>
            <person name="Albersmeier A."/>
            <person name="Kalinowski J."/>
            <person name="Ruckert C."/>
        </authorList>
    </citation>
    <scope>NUCLEOTIDE SEQUENCE</scope>
    <source>
        <strain evidence="9">VKM Ac-1321</strain>
    </source>
</reference>
<dbReference type="PROSITE" id="PS50928">
    <property type="entry name" value="ABC_TM1"/>
    <property type="match status" value="1"/>
</dbReference>
<accession>A0A9W6KGR0</accession>
<dbReference type="GO" id="GO:0055085">
    <property type="term" value="P:transmembrane transport"/>
    <property type="evidence" value="ECO:0007669"/>
    <property type="project" value="InterPro"/>
</dbReference>
<feature type="domain" description="ABC transmembrane type-1" evidence="8">
    <location>
        <begin position="60"/>
        <end position="248"/>
    </location>
</feature>
<dbReference type="Proteomes" id="UP001143480">
    <property type="component" value="Unassembled WGS sequence"/>
</dbReference>
<feature type="transmembrane region" description="Helical" evidence="7">
    <location>
        <begin position="12"/>
        <end position="32"/>
    </location>
</feature>
<keyword evidence="5 7" id="KW-1133">Transmembrane helix</keyword>
<comment type="subcellular location">
    <subcellularLocation>
        <location evidence="1 7">Cell membrane</location>
        <topology evidence="1 7">Multi-pass membrane protein</topology>
    </subcellularLocation>
</comment>
<dbReference type="GO" id="GO:0005886">
    <property type="term" value="C:plasma membrane"/>
    <property type="evidence" value="ECO:0007669"/>
    <property type="project" value="UniProtKB-SubCell"/>
</dbReference>
<keyword evidence="4 7" id="KW-0812">Transmembrane</keyword>
<dbReference type="EMBL" id="BSFP01000003">
    <property type="protein sequence ID" value="GLK99183.1"/>
    <property type="molecule type" value="Genomic_DNA"/>
</dbReference>
<feature type="transmembrane region" description="Helical" evidence="7">
    <location>
        <begin position="99"/>
        <end position="119"/>
    </location>
</feature>
<dbReference type="AlphaFoldDB" id="A0A9W6KGR0"/>
<feature type="transmembrane region" description="Helical" evidence="7">
    <location>
        <begin position="74"/>
        <end position="92"/>
    </location>
</feature>
<dbReference type="SUPFAM" id="SSF161098">
    <property type="entry name" value="MetI-like"/>
    <property type="match status" value="1"/>
</dbReference>
<proteinExistence type="inferred from homology"/>
<comment type="caution">
    <text evidence="9">The sequence shown here is derived from an EMBL/GenBank/DDBJ whole genome shotgun (WGS) entry which is preliminary data.</text>
</comment>
<comment type="similarity">
    <text evidence="7">Belongs to the binding-protein-dependent transport system permease family.</text>
</comment>
<evidence type="ECO:0000256" key="1">
    <source>
        <dbReference type="ARBA" id="ARBA00004651"/>
    </source>
</evidence>
<protein>
    <submittedName>
        <fullName evidence="9">ABC transporter permease</fullName>
    </submittedName>
</protein>
<evidence type="ECO:0000256" key="3">
    <source>
        <dbReference type="ARBA" id="ARBA00022475"/>
    </source>
</evidence>
<dbReference type="InterPro" id="IPR000515">
    <property type="entry name" value="MetI-like"/>
</dbReference>
<keyword evidence="3" id="KW-1003">Cell membrane</keyword>
<dbReference type="RefSeq" id="WP_271188843.1">
    <property type="nucleotide sequence ID" value="NZ_BSFP01000003.1"/>
</dbReference>
<dbReference type="InterPro" id="IPR035906">
    <property type="entry name" value="MetI-like_sf"/>
</dbReference>
<evidence type="ECO:0000256" key="7">
    <source>
        <dbReference type="RuleBase" id="RU363032"/>
    </source>
</evidence>
<reference evidence="9" key="2">
    <citation type="submission" date="2023-01" db="EMBL/GenBank/DDBJ databases">
        <authorList>
            <person name="Sun Q."/>
            <person name="Evtushenko L."/>
        </authorList>
    </citation>
    <scope>NUCLEOTIDE SEQUENCE</scope>
    <source>
        <strain evidence="9">VKM Ac-1321</strain>
    </source>
</reference>
<keyword evidence="2 7" id="KW-0813">Transport</keyword>
<feature type="transmembrane region" description="Helical" evidence="7">
    <location>
        <begin position="125"/>
        <end position="145"/>
    </location>
</feature>
<evidence type="ECO:0000256" key="5">
    <source>
        <dbReference type="ARBA" id="ARBA00022989"/>
    </source>
</evidence>